<reference evidence="5 6" key="1">
    <citation type="submission" date="2019-10" db="EMBL/GenBank/DDBJ databases">
        <title>Genome Sequences from Six Type Strain Members of the Archaeal Family Sulfolobaceae: Acidianus ambivalens, Acidianus infernus, Metallosphaera prunae, Stygiolobus azoricus, Sulfolobus metallicus, and Sulfurisphaera ohwakuensis.</title>
        <authorList>
            <person name="Counts J.A."/>
            <person name="Kelly R.M."/>
        </authorList>
    </citation>
    <scope>NUCLEOTIDE SEQUENCE [LARGE SCALE GENOMIC DNA]</scope>
    <source>
        <strain evidence="5 6">TA-1</strain>
    </source>
</reference>
<dbReference type="SMART" id="SM00316">
    <property type="entry name" value="S1"/>
    <property type="match status" value="1"/>
</dbReference>
<dbReference type="AlphaFoldDB" id="A0A650CJ97"/>
<comment type="subunit">
    <text evidence="2">Component of the archaeal exosome complex. Forms a trimer of Rrp4 and/or Csl4 subunits. The trimer associates with an hexameric ring-like arrangement composed of 3 Rrp41-Rrp42 heterodimers. Interacts with DnaG.</text>
</comment>
<proteinExistence type="inferred from homology"/>
<dbReference type="Proteomes" id="UP000427373">
    <property type="component" value="Chromosome"/>
</dbReference>
<organism evidence="5 6">
    <name type="scientific">Sulfurisphaera ohwakuensis</name>
    <dbReference type="NCBI Taxonomy" id="69656"/>
    <lineage>
        <taxon>Archaea</taxon>
        <taxon>Thermoproteota</taxon>
        <taxon>Thermoprotei</taxon>
        <taxon>Sulfolobales</taxon>
        <taxon>Sulfolobaceae</taxon>
        <taxon>Sulfurisphaera</taxon>
    </lineage>
</organism>
<protein>
    <recommendedName>
        <fullName evidence="2">Exosome complex component Csl4</fullName>
    </recommendedName>
</protein>
<dbReference type="HAMAP" id="MF_00975">
    <property type="entry name" value="Exosome_Csl4"/>
    <property type="match status" value="1"/>
</dbReference>
<feature type="binding site" evidence="2">
    <location>
        <position position="154"/>
    </location>
    <ligand>
        <name>Zn(2+)</name>
        <dbReference type="ChEBI" id="CHEBI:29105"/>
    </ligand>
</feature>
<reference evidence="4 7" key="2">
    <citation type="submission" date="2020-08" db="EMBL/GenBank/DDBJ databases">
        <title>Genomic Encyclopedia of Type Strains, Phase IV (KMG-IV): sequencing the most valuable type-strain genomes for metagenomic binning, comparative biology and taxonomic classification.</title>
        <authorList>
            <person name="Goeker M."/>
        </authorList>
    </citation>
    <scope>NUCLEOTIDE SEQUENCE [LARGE SCALE GENOMIC DNA]</scope>
    <source>
        <strain evidence="4 7">DSM 12421</strain>
    </source>
</reference>
<evidence type="ECO:0000313" key="7">
    <source>
        <dbReference type="Proteomes" id="UP000582213"/>
    </source>
</evidence>
<dbReference type="GO" id="GO:0003676">
    <property type="term" value="F:nucleic acid binding"/>
    <property type="evidence" value="ECO:0007669"/>
    <property type="project" value="InterPro"/>
</dbReference>
<dbReference type="Gene3D" id="2.40.50.100">
    <property type="match status" value="1"/>
</dbReference>
<dbReference type="InterPro" id="IPR025721">
    <property type="entry name" value="Exosome_cplx_N_dom"/>
</dbReference>
<keyword evidence="6" id="KW-1185">Reference proteome</keyword>
<evidence type="ECO:0000256" key="2">
    <source>
        <dbReference type="HAMAP-Rule" id="MF_00975"/>
    </source>
</evidence>
<dbReference type="GO" id="GO:0006401">
    <property type="term" value="P:RNA catabolic process"/>
    <property type="evidence" value="ECO:0007669"/>
    <property type="project" value="UniProtKB-UniRule"/>
</dbReference>
<dbReference type="OrthoDB" id="6768at2157"/>
<name>A0A650CJ97_SULOH</name>
<feature type="domain" description="S1 motif" evidence="3">
    <location>
        <begin position="66"/>
        <end position="142"/>
    </location>
</feature>
<dbReference type="NCBIfam" id="NF034126">
    <property type="entry name" value="PRK09521.1"/>
    <property type="match status" value="1"/>
</dbReference>
<dbReference type="RefSeq" id="WP_156015360.1">
    <property type="nucleotide sequence ID" value="NZ_CP045484.1"/>
</dbReference>
<dbReference type="EMBL" id="CP045484">
    <property type="protein sequence ID" value="QGR17892.1"/>
    <property type="molecule type" value="Genomic_DNA"/>
</dbReference>
<feature type="binding site" evidence="2">
    <location>
        <position position="168"/>
    </location>
    <ligand>
        <name>Zn(2+)</name>
        <dbReference type="ChEBI" id="CHEBI:29105"/>
    </ligand>
</feature>
<comment type="subcellular location">
    <subcellularLocation>
        <location evidence="2">Cytoplasm</location>
    </subcellularLocation>
</comment>
<dbReference type="PANTHER" id="PTHR12686">
    <property type="entry name" value="3'-5' EXORIBONUCLEASE CSL4-RELATED"/>
    <property type="match status" value="1"/>
</dbReference>
<evidence type="ECO:0000313" key="4">
    <source>
        <dbReference type="EMBL" id="MBB5254012.1"/>
    </source>
</evidence>
<dbReference type="Proteomes" id="UP000582213">
    <property type="component" value="Unassembled WGS sequence"/>
</dbReference>
<feature type="binding site" evidence="2">
    <location>
        <position position="151"/>
    </location>
    <ligand>
        <name>Zn(2+)</name>
        <dbReference type="ChEBI" id="CHEBI:29105"/>
    </ligand>
</feature>
<dbReference type="InterPro" id="IPR003029">
    <property type="entry name" value="S1_domain"/>
</dbReference>
<keyword evidence="2" id="KW-0963">Cytoplasm</keyword>
<keyword evidence="2" id="KW-0479">Metal-binding</keyword>
<gene>
    <name evidence="2" type="primary">csl4</name>
    <name evidence="5" type="ORF">D1869_12440</name>
    <name evidence="4" type="ORF">HNQ62_001783</name>
</gene>
<evidence type="ECO:0000259" key="3">
    <source>
        <dbReference type="PROSITE" id="PS50126"/>
    </source>
</evidence>
<dbReference type="EMBL" id="JACHFY010000009">
    <property type="protein sequence ID" value="MBB5254012.1"/>
    <property type="molecule type" value="Genomic_DNA"/>
</dbReference>
<dbReference type="InterPro" id="IPR012340">
    <property type="entry name" value="NA-bd_OB-fold"/>
</dbReference>
<evidence type="ECO:0000256" key="1">
    <source>
        <dbReference type="ARBA" id="ARBA00022835"/>
    </source>
</evidence>
<feature type="binding site" evidence="2">
    <location>
        <position position="171"/>
    </location>
    <ligand>
        <name>Zn(2+)</name>
        <dbReference type="ChEBI" id="CHEBI:29105"/>
    </ligand>
</feature>
<dbReference type="Gene3D" id="2.40.50.140">
    <property type="entry name" value="Nucleic acid-binding proteins"/>
    <property type="match status" value="1"/>
</dbReference>
<dbReference type="Pfam" id="PF14382">
    <property type="entry name" value="ECR1_N"/>
    <property type="match status" value="1"/>
</dbReference>
<comment type="function">
    <text evidence="2">Non-catalytic component of the exosome, which is a complex involved in RNA degradation. Increases the RNA binding and the efficiency of RNA degradation. Helpful for the interaction of the exosome with A-poor RNAs.</text>
</comment>
<dbReference type="GO" id="GO:0000178">
    <property type="term" value="C:exosome (RNase complex)"/>
    <property type="evidence" value="ECO:0007669"/>
    <property type="project" value="UniProtKB-KW"/>
</dbReference>
<sequence>MKKQGELLLPGDELSVIEEFMAGEGTYEYEGRVYASVVGKAFYDMINRKTNSISFKKPGLLSIKKAKYVLGIVNGMKEDSALVSIYSIEDKIISVPITAYIHISQISNKYLNSITEALKVGDVVRAKALNFSIPLPLTIKQKDLGVVFAKCSICGTKMIKKDEEHLRCPNCGNIETRKLALVTVKKGGN</sequence>
<dbReference type="InterPro" id="IPR030850">
    <property type="entry name" value="Exosome_Csl4_arc"/>
</dbReference>
<dbReference type="InterPro" id="IPR039771">
    <property type="entry name" value="Csl4"/>
</dbReference>
<keyword evidence="1 2" id="KW-0271">Exosome</keyword>
<accession>A0A650CJ97</accession>
<dbReference type="GeneID" id="42802066"/>
<dbReference type="KEGG" id="soh:D1869_12440"/>
<evidence type="ECO:0000313" key="6">
    <source>
        <dbReference type="Proteomes" id="UP000427373"/>
    </source>
</evidence>
<dbReference type="SUPFAM" id="SSF50249">
    <property type="entry name" value="Nucleic acid-binding proteins"/>
    <property type="match status" value="1"/>
</dbReference>
<dbReference type="PANTHER" id="PTHR12686:SF8">
    <property type="entry name" value="EXOSOME COMPLEX COMPONENT CSL4"/>
    <property type="match status" value="1"/>
</dbReference>
<dbReference type="GO" id="GO:0005737">
    <property type="term" value="C:cytoplasm"/>
    <property type="evidence" value="ECO:0007669"/>
    <property type="project" value="UniProtKB-SubCell"/>
</dbReference>
<comment type="similarity">
    <text evidence="2">Belongs to the CSL4 family.</text>
</comment>
<dbReference type="GO" id="GO:0008270">
    <property type="term" value="F:zinc ion binding"/>
    <property type="evidence" value="ECO:0007669"/>
    <property type="project" value="UniProtKB-UniRule"/>
</dbReference>
<dbReference type="PROSITE" id="PS50126">
    <property type="entry name" value="S1"/>
    <property type="match status" value="1"/>
</dbReference>
<dbReference type="GO" id="GO:0006396">
    <property type="term" value="P:RNA processing"/>
    <property type="evidence" value="ECO:0007669"/>
    <property type="project" value="InterPro"/>
</dbReference>
<keyword evidence="2" id="KW-0862">Zinc</keyword>
<dbReference type="SUPFAM" id="SSF110324">
    <property type="entry name" value="Ribosomal L27 protein-like"/>
    <property type="match status" value="1"/>
</dbReference>
<evidence type="ECO:0000313" key="5">
    <source>
        <dbReference type="EMBL" id="QGR17892.1"/>
    </source>
</evidence>
<dbReference type="Gene3D" id="2.20.70.10">
    <property type="match status" value="1"/>
</dbReference>